<sequence>MEYSEILGLESKEILFRLIRKHSDFDARGVTLDKLVIGEASESTGYKRNSKLTVHPQPGSGLVNSVDIYYNRIDLGKLGTWSGGQHRWPIEIETLDALTKVSEILPVLASTYGILLNKTEIVDADLDKSKSPIQVVITPKPGNQVWVGQLLVELTSGHNDLNNLVRNNMLAGLNYIIDRDSSKLPGAIVSYNWFVSAGVLASLTDGYTLTSGDTQSEALIAEMNALQLGLSEEIDGLMVNDRWVLSAMPGPLNLQNAQVIADPEQFKTLPFGVRTDVSKAVVLQLSVMNTLIDGYLTLYVA</sequence>
<keyword evidence="2" id="KW-1185">Reference proteome</keyword>
<protein>
    <recommendedName>
        <fullName evidence="3">Virion structural protein</fullName>
    </recommendedName>
</protein>
<evidence type="ECO:0000313" key="1">
    <source>
        <dbReference type="EMBL" id="QBO63824.1"/>
    </source>
</evidence>
<dbReference type="Pfam" id="PF25613">
    <property type="entry name" value="DUF7941"/>
    <property type="match status" value="1"/>
</dbReference>
<evidence type="ECO:0008006" key="3">
    <source>
        <dbReference type="Google" id="ProtNLM"/>
    </source>
</evidence>
<evidence type="ECO:0000313" key="2">
    <source>
        <dbReference type="Proteomes" id="UP000294673"/>
    </source>
</evidence>
<dbReference type="Proteomes" id="UP000294673">
    <property type="component" value="Segment"/>
</dbReference>
<organism evidence="1 2">
    <name type="scientific">Escherichia phage vB_EcoM_Goslar</name>
    <dbReference type="NCBI Taxonomy" id="2502409"/>
    <lineage>
        <taxon>Viruses</taxon>
        <taxon>Duplodnaviria</taxon>
        <taxon>Heunggongvirae</taxon>
        <taxon>Uroviricota</taxon>
        <taxon>Caudoviricetes</taxon>
        <taxon>Chimalliviridae</taxon>
        <taxon>Goslarvirus</taxon>
        <taxon>Goslarvirus goslar</taxon>
    </lineage>
</organism>
<accession>A0A482GE46</accession>
<dbReference type="EMBL" id="MK327938">
    <property type="protein sequence ID" value="QBO63824.1"/>
    <property type="molecule type" value="Genomic_DNA"/>
</dbReference>
<dbReference type="InterPro" id="IPR057701">
    <property type="entry name" value="DUF7941"/>
</dbReference>
<organismHost>
    <name type="scientific">Escherichia coli</name>
    <dbReference type="NCBI Taxonomy" id="562"/>
</organismHost>
<reference evidence="1 2" key="1">
    <citation type="submission" date="2018-12" db="EMBL/GenBank/DDBJ databases">
        <title>Still something new to discover - new insights into E. coli phage diversity and taxonomy.</title>
        <authorList>
            <person name="Korf I.H.E."/>
            <person name="Adriaennsens E."/>
            <person name="Dreiseikelmann B."/>
            <person name="Kropinski A."/>
            <person name="Nimtz M."/>
            <person name="Meier-Kolthoff J.P."/>
            <person name="Rohde M."/>
            <person name="van Raaij M."/>
            <person name="Wittmann J."/>
        </authorList>
    </citation>
    <scope>NUCLEOTIDE SEQUENCE [LARGE SCALE GENOMIC DNA]</scope>
</reference>
<name>A0A482GE46_BPGOS</name>
<gene>
    <name evidence="1" type="ORF">Goslar_00031</name>
</gene>
<proteinExistence type="predicted"/>